<name>A0AAV4J1D4_9GAST</name>
<dbReference type="Proteomes" id="UP000762676">
    <property type="component" value="Unassembled WGS sequence"/>
</dbReference>
<dbReference type="PROSITE" id="PS50878">
    <property type="entry name" value="RT_POL"/>
    <property type="match status" value="1"/>
</dbReference>
<evidence type="ECO:0000313" key="3">
    <source>
        <dbReference type="Proteomes" id="UP000762676"/>
    </source>
</evidence>
<dbReference type="EMBL" id="BMAT01009902">
    <property type="protein sequence ID" value="GFS16075.1"/>
    <property type="molecule type" value="Genomic_DNA"/>
</dbReference>
<organism evidence="2 3">
    <name type="scientific">Elysia marginata</name>
    <dbReference type="NCBI Taxonomy" id="1093978"/>
    <lineage>
        <taxon>Eukaryota</taxon>
        <taxon>Metazoa</taxon>
        <taxon>Spiralia</taxon>
        <taxon>Lophotrochozoa</taxon>
        <taxon>Mollusca</taxon>
        <taxon>Gastropoda</taxon>
        <taxon>Heterobranchia</taxon>
        <taxon>Euthyneura</taxon>
        <taxon>Panpulmonata</taxon>
        <taxon>Sacoglossa</taxon>
        <taxon>Placobranchoidea</taxon>
        <taxon>Plakobranchidae</taxon>
        <taxon>Elysia</taxon>
    </lineage>
</organism>
<dbReference type="InterPro" id="IPR000477">
    <property type="entry name" value="RT_dom"/>
</dbReference>
<feature type="domain" description="Reverse transcriptase" evidence="1">
    <location>
        <begin position="110"/>
        <end position="394"/>
    </location>
</feature>
<dbReference type="AlphaFoldDB" id="A0AAV4J1D4"/>
<accession>A0AAV4J1D4</accession>
<comment type="caution">
    <text evidence="2">The sequence shown here is derived from an EMBL/GenBank/DDBJ whole genome shotgun (WGS) entry which is preliminary data.</text>
</comment>
<keyword evidence="3" id="KW-1185">Reference proteome</keyword>
<sequence length="433" mass="49078">MFKAVKLLNQKQYENPKVEDNSGKLVINPNEVLTIVAEYFKSKFQDVTIENIHAFQGPPKALDKSITAGEVRKSLDRLKYNRASGQDGISAELLKYGTKALDEQLAIIFNDTFEKHQDSNINVGELISIPKPGKPKGSPKNLRPITLLNTIRKALSIITLHRIRPQAEKYLSPSQSGFRPDRSTADVVWTHKWLAAKTNTENVKTKITGIDMSAAFDTIDGKALLDILKTIIDEDEVRIIRFLLSNTVVNTKVNKATEEKPFISNVGTPQGDSLSPVLFIIYLKHALRDIRTNISPPTDIERLLPREVAYADDVDFVSLKFVKVEEVQKALERHRLFVNVDKTDFMTLSRNAKEWRETKKLGSLIGDKEDVARRKQLSTTALLKLRNIWIGGELRLKTNEDLDHLRSIAQDRQQWKRLTTKIQEAAEASMSED</sequence>
<gene>
    <name evidence="2" type="ORF">ElyMa_004948900</name>
</gene>
<dbReference type="SUPFAM" id="SSF56672">
    <property type="entry name" value="DNA/RNA polymerases"/>
    <property type="match status" value="1"/>
</dbReference>
<protein>
    <submittedName>
        <fullName evidence="2">Retrovirus-related Pol polyprotein LINE-1</fullName>
    </submittedName>
</protein>
<evidence type="ECO:0000259" key="1">
    <source>
        <dbReference type="PROSITE" id="PS50878"/>
    </source>
</evidence>
<dbReference type="CDD" id="cd01650">
    <property type="entry name" value="RT_nLTR_like"/>
    <property type="match status" value="1"/>
</dbReference>
<proteinExistence type="predicted"/>
<evidence type="ECO:0000313" key="2">
    <source>
        <dbReference type="EMBL" id="GFS16075.1"/>
    </source>
</evidence>
<dbReference type="PANTHER" id="PTHR19446">
    <property type="entry name" value="REVERSE TRANSCRIPTASES"/>
    <property type="match status" value="1"/>
</dbReference>
<reference evidence="2 3" key="1">
    <citation type="journal article" date="2021" name="Elife">
        <title>Chloroplast acquisition without the gene transfer in kleptoplastic sea slugs, Plakobranchus ocellatus.</title>
        <authorList>
            <person name="Maeda T."/>
            <person name="Takahashi S."/>
            <person name="Yoshida T."/>
            <person name="Shimamura S."/>
            <person name="Takaki Y."/>
            <person name="Nagai Y."/>
            <person name="Toyoda A."/>
            <person name="Suzuki Y."/>
            <person name="Arimoto A."/>
            <person name="Ishii H."/>
            <person name="Satoh N."/>
            <person name="Nishiyama T."/>
            <person name="Hasebe M."/>
            <person name="Maruyama T."/>
            <person name="Minagawa J."/>
            <person name="Obokata J."/>
            <person name="Shigenobu S."/>
        </authorList>
    </citation>
    <scope>NUCLEOTIDE SEQUENCE [LARGE SCALE GENOMIC DNA]</scope>
</reference>
<dbReference type="InterPro" id="IPR043502">
    <property type="entry name" value="DNA/RNA_pol_sf"/>
</dbReference>
<dbReference type="Pfam" id="PF00078">
    <property type="entry name" value="RVT_1"/>
    <property type="match status" value="1"/>
</dbReference>